<feature type="chain" id="PRO_5032634365" description="YHYH domain-containing protein" evidence="2">
    <location>
        <begin position="26"/>
        <end position="711"/>
    </location>
</feature>
<feature type="signal peptide" evidence="2">
    <location>
        <begin position="1"/>
        <end position="25"/>
    </location>
</feature>
<dbReference type="Proteomes" id="UP000663868">
    <property type="component" value="Unassembled WGS sequence"/>
</dbReference>
<dbReference type="EMBL" id="CAJOBB010000138">
    <property type="protein sequence ID" value="CAF3580710.1"/>
    <property type="molecule type" value="Genomic_DNA"/>
</dbReference>
<sequence length="711" mass="74994">MIVNYWQWFFLFYYLLFIGPPKVYSTANNSLSDCQRVASAFRSTINYTAANITATTGINVTCPATGIVCPGQNITGGCIWQRKLSAICRNASGIIKIRIQTNGLPPRCANVPMGSFVELNVDFEVNFNPDVNINSPNYNLNDTSSLSQTICTLTNPSVVPLASNFVNYGATNLDTATGVSVDGVMIFSPDSANNVDPFYPPPSSPAESVDSCLAHCQVNGVYHYHIGSGCMLDPPIGPIAPCANNDCGTNIANYSISSFYNHQTLTTIGIAKDGHVIYGPYLSTNTRVTSGFDVCNGMFYDTTGNYAYFATSTFPYLVGCFGPGNYPSVGPTCTMNGVSSYTMSSYAMLFISNSTTPAIWSSMKPLSNYSMTASPFSTQMPQLNISVMSPSNVTMIPPSNVSMMLPSMPPSNVTMMPPLSSMPPPSMPPSNVSMISPSSPMPPSNVTMIPPSSMPPSNISMIPPPTPTPMPPSNLTMMPPSNVSMISPSSPMPPSNVTMMPPSNASMMPPSMSPSNVSMIPPSSPTPMLPSNASMMPPSSPTPMSTSNVSMMPSSSSTRMPSSSLASMPSSSSTLTPSVSPVPMPSSSPAPMPSSTSTPITASSSTSMYRSSSSILPLSSSTSMASSTSSSFSSSIPSSSSTLRSSSSSPPTTSSMLPSSSSTTKNILNTTMISSSSMLPTNWTTTSAHANSIRLCFSNVTLLFFIIIFMF</sequence>
<feature type="domain" description="YHYH" evidence="3">
    <location>
        <begin position="170"/>
        <end position="285"/>
    </location>
</feature>
<keyword evidence="2" id="KW-0732">Signal</keyword>
<feature type="region of interest" description="Disordered" evidence="1">
    <location>
        <begin position="631"/>
        <end position="664"/>
    </location>
</feature>
<feature type="compositionally biased region" description="Low complexity" evidence="1">
    <location>
        <begin position="529"/>
        <end position="579"/>
    </location>
</feature>
<protein>
    <recommendedName>
        <fullName evidence="3">YHYH domain-containing protein</fullName>
    </recommendedName>
</protein>
<dbReference type="InterPro" id="IPR025924">
    <property type="entry name" value="YHYH_dom"/>
</dbReference>
<organism evidence="4 5">
    <name type="scientific">Adineta steineri</name>
    <dbReference type="NCBI Taxonomy" id="433720"/>
    <lineage>
        <taxon>Eukaryota</taxon>
        <taxon>Metazoa</taxon>
        <taxon>Spiralia</taxon>
        <taxon>Gnathifera</taxon>
        <taxon>Rotifera</taxon>
        <taxon>Eurotatoria</taxon>
        <taxon>Bdelloidea</taxon>
        <taxon>Adinetida</taxon>
        <taxon>Adinetidae</taxon>
        <taxon>Adineta</taxon>
    </lineage>
</organism>
<feature type="region of interest" description="Disordered" evidence="1">
    <location>
        <begin position="486"/>
        <end position="606"/>
    </location>
</feature>
<dbReference type="AlphaFoldDB" id="A0A818M1D8"/>
<evidence type="ECO:0000313" key="4">
    <source>
        <dbReference type="EMBL" id="CAF3580710.1"/>
    </source>
</evidence>
<proteinExistence type="predicted"/>
<evidence type="ECO:0000256" key="2">
    <source>
        <dbReference type="SAM" id="SignalP"/>
    </source>
</evidence>
<evidence type="ECO:0000313" key="5">
    <source>
        <dbReference type="Proteomes" id="UP000663868"/>
    </source>
</evidence>
<dbReference type="Pfam" id="PF14240">
    <property type="entry name" value="YHYH"/>
    <property type="match status" value="1"/>
</dbReference>
<accession>A0A818M1D8</accession>
<gene>
    <name evidence="4" type="ORF">KXQ929_LOCUS4107</name>
</gene>
<reference evidence="4" key="1">
    <citation type="submission" date="2021-02" db="EMBL/GenBank/DDBJ databases">
        <authorList>
            <person name="Nowell W R."/>
        </authorList>
    </citation>
    <scope>NUCLEOTIDE SEQUENCE</scope>
</reference>
<comment type="caution">
    <text evidence="4">The sequence shown here is derived from an EMBL/GenBank/DDBJ whole genome shotgun (WGS) entry which is preliminary data.</text>
</comment>
<evidence type="ECO:0000256" key="1">
    <source>
        <dbReference type="SAM" id="MobiDB-lite"/>
    </source>
</evidence>
<name>A0A818M1D8_9BILA</name>
<feature type="compositionally biased region" description="Pro residues" evidence="1">
    <location>
        <begin position="580"/>
        <end position="592"/>
    </location>
</feature>
<feature type="compositionally biased region" description="Low complexity" evidence="1">
    <location>
        <begin position="593"/>
        <end position="606"/>
    </location>
</feature>
<evidence type="ECO:0000259" key="3">
    <source>
        <dbReference type="Pfam" id="PF14240"/>
    </source>
</evidence>
<feature type="compositionally biased region" description="Low complexity" evidence="1">
    <location>
        <begin position="486"/>
        <end position="521"/>
    </location>
</feature>